<feature type="region of interest" description="Disordered" evidence="1">
    <location>
        <begin position="1"/>
        <end position="71"/>
    </location>
</feature>
<evidence type="ECO:0000313" key="3">
    <source>
        <dbReference type="Proteomes" id="UP000041254"/>
    </source>
</evidence>
<accession>A0A0G4F604</accession>
<keyword evidence="3" id="KW-1185">Reference proteome</keyword>
<dbReference type="AlphaFoldDB" id="A0A0G4F604"/>
<proteinExistence type="predicted"/>
<gene>
    <name evidence="2" type="ORF">Vbra_240</name>
</gene>
<organism evidence="2 3">
    <name type="scientific">Vitrella brassicaformis (strain CCMP3155)</name>
    <dbReference type="NCBI Taxonomy" id="1169540"/>
    <lineage>
        <taxon>Eukaryota</taxon>
        <taxon>Sar</taxon>
        <taxon>Alveolata</taxon>
        <taxon>Colpodellida</taxon>
        <taxon>Vitrellaceae</taxon>
        <taxon>Vitrella</taxon>
    </lineage>
</organism>
<evidence type="ECO:0000313" key="2">
    <source>
        <dbReference type="EMBL" id="CEM07930.1"/>
    </source>
</evidence>
<protein>
    <recommendedName>
        <fullName evidence="4">Tesmin/TSO1-like CXC domain-containing protein</fullName>
    </recommendedName>
</protein>
<evidence type="ECO:0000256" key="1">
    <source>
        <dbReference type="SAM" id="MobiDB-lite"/>
    </source>
</evidence>
<feature type="region of interest" description="Disordered" evidence="1">
    <location>
        <begin position="101"/>
        <end position="131"/>
    </location>
</feature>
<name>A0A0G4F604_VITBC</name>
<feature type="compositionally biased region" description="Acidic residues" evidence="1">
    <location>
        <begin position="101"/>
        <end position="112"/>
    </location>
</feature>
<dbReference type="InParanoid" id="A0A0G4F604"/>
<sequence length="538" mass="59034">MSTDLTPVSAKSAHPPPPSQNGSAVLRDDVAGAASRPLLPAAGPERCCPCNKDRNEATGSRCKRSGEKKGCPCRAKGKKCINCNSCDLGICENRDFAPADEQTDDAERDEGSDPPSMHPRVIHSDEFSGQGGSESYAPAQCASCHVRAASTSKGLCYACLSSGATPPHRPPPAVPLASPASPPLSSLVQEKLFEAYGTDEFHQRSGLRNTDWQCWRSRLAPFRGCLWDPPDKAAESKRLALLLAAEARRCRVEQQPSERFLICANTVLYRAPDVTAQEDIYKTMERRMDQWEEGDIEQLVQETERNDALLATIPVDEKDANAATLRQFRRLIEKGEIHGRTVREVLESKHPAQRDPDPSCFIDQPLPPLTHVEITANHIEPAARATKRGAGPLGGESLVWRSLLLKFGPVSAELRSELAAQTTFLANEIVPWEQVQAVRSCRLIGLDKQPRVRPIGIGEVPMRMMAKAMYWVFGVDVEIACGEVECVLLVDATNAFNSTSRPAALWNACVLWPRCSRFLFNTYRGHAALYMSGQSAPL</sequence>
<dbReference type="VEuPathDB" id="CryptoDB:Vbra_240"/>
<dbReference type="Proteomes" id="UP000041254">
    <property type="component" value="Unassembled WGS sequence"/>
</dbReference>
<evidence type="ECO:0008006" key="4">
    <source>
        <dbReference type="Google" id="ProtNLM"/>
    </source>
</evidence>
<dbReference type="PhylomeDB" id="A0A0G4F604"/>
<reference evidence="2 3" key="1">
    <citation type="submission" date="2014-11" db="EMBL/GenBank/DDBJ databases">
        <authorList>
            <person name="Zhu J."/>
            <person name="Qi W."/>
            <person name="Song R."/>
        </authorList>
    </citation>
    <scope>NUCLEOTIDE SEQUENCE [LARGE SCALE GENOMIC DNA]</scope>
</reference>
<dbReference type="EMBL" id="CDMY01000381">
    <property type="protein sequence ID" value="CEM07930.1"/>
    <property type="molecule type" value="Genomic_DNA"/>
</dbReference>